<organism evidence="1 2">
    <name type="scientific">Bradyrhizobium daqingense</name>
    <dbReference type="NCBI Taxonomy" id="993502"/>
    <lineage>
        <taxon>Bacteria</taxon>
        <taxon>Pseudomonadati</taxon>
        <taxon>Pseudomonadota</taxon>
        <taxon>Alphaproteobacteria</taxon>
        <taxon>Hyphomicrobiales</taxon>
        <taxon>Nitrobacteraceae</taxon>
        <taxon>Bradyrhizobium</taxon>
    </lineage>
</organism>
<name>A0A562LHX3_9BRAD</name>
<dbReference type="EMBL" id="VLKL01000005">
    <property type="protein sequence ID" value="TWI07205.1"/>
    <property type="molecule type" value="Genomic_DNA"/>
</dbReference>
<reference evidence="1 2" key="1">
    <citation type="journal article" date="2015" name="Stand. Genomic Sci.">
        <title>Genomic Encyclopedia of Bacterial and Archaeal Type Strains, Phase III: the genomes of soil and plant-associated and newly described type strains.</title>
        <authorList>
            <person name="Whitman W.B."/>
            <person name="Woyke T."/>
            <person name="Klenk H.P."/>
            <person name="Zhou Y."/>
            <person name="Lilburn T.G."/>
            <person name="Beck B.J."/>
            <person name="De Vos P."/>
            <person name="Vandamme P."/>
            <person name="Eisen J.A."/>
            <person name="Garrity G."/>
            <person name="Hugenholtz P."/>
            <person name="Kyrpides N.C."/>
        </authorList>
    </citation>
    <scope>NUCLEOTIDE SEQUENCE [LARGE SCALE GENOMIC DNA]</scope>
    <source>
        <strain evidence="1 2">CGMCC 1.10947</strain>
    </source>
</reference>
<sequence length="127" mass="13882">MPDGKLQGKGRQTGHRFAADCMNDRVSNSSAMTESSAVEIEIATRRLTAALDALESAVERRRDADRDENELAARIQALGADRSRLADELDGALVKARKLERTNREISDRLDSAIVTIRSVLDTGEDG</sequence>
<dbReference type="AlphaFoldDB" id="A0A562LHX3"/>
<dbReference type="Proteomes" id="UP000317176">
    <property type="component" value="Unassembled WGS sequence"/>
</dbReference>
<proteinExistence type="predicted"/>
<accession>A0A562LHX3</accession>
<dbReference type="InterPro" id="IPR025310">
    <property type="entry name" value="DUF4164"/>
</dbReference>
<comment type="caution">
    <text evidence="1">The sequence shown here is derived from an EMBL/GenBank/DDBJ whole genome shotgun (WGS) entry which is preliminary data.</text>
</comment>
<dbReference type="Pfam" id="PF13747">
    <property type="entry name" value="DUF4164"/>
    <property type="match status" value="1"/>
</dbReference>
<evidence type="ECO:0000313" key="2">
    <source>
        <dbReference type="Proteomes" id="UP000317176"/>
    </source>
</evidence>
<evidence type="ECO:0000313" key="1">
    <source>
        <dbReference type="EMBL" id="TWI07205.1"/>
    </source>
</evidence>
<keyword evidence="2" id="KW-1185">Reference proteome</keyword>
<protein>
    <submittedName>
        <fullName evidence="1">Uncharacterized protein DUF4164</fullName>
    </submittedName>
</protein>
<gene>
    <name evidence="1" type="ORF">IQ17_02593</name>
</gene>